<organism evidence="1 2">
    <name type="scientific">Stylophora pistillata</name>
    <name type="common">Smooth cauliflower coral</name>
    <dbReference type="NCBI Taxonomy" id="50429"/>
    <lineage>
        <taxon>Eukaryota</taxon>
        <taxon>Metazoa</taxon>
        <taxon>Cnidaria</taxon>
        <taxon>Anthozoa</taxon>
        <taxon>Hexacorallia</taxon>
        <taxon>Scleractinia</taxon>
        <taxon>Astrocoeniina</taxon>
        <taxon>Pocilloporidae</taxon>
        <taxon>Stylophora</taxon>
    </lineage>
</organism>
<reference evidence="2" key="1">
    <citation type="journal article" date="2017" name="bioRxiv">
        <title>Comparative analysis of the genomes of Stylophora pistillata and Acropora digitifera provides evidence for extensive differences between species of corals.</title>
        <authorList>
            <person name="Voolstra C.R."/>
            <person name="Li Y."/>
            <person name="Liew Y.J."/>
            <person name="Baumgarten S."/>
            <person name="Zoccola D."/>
            <person name="Flot J.-F."/>
            <person name="Tambutte S."/>
            <person name="Allemand D."/>
            <person name="Aranda M."/>
        </authorList>
    </citation>
    <scope>NUCLEOTIDE SEQUENCE [LARGE SCALE GENOMIC DNA]</scope>
</reference>
<name>A0A2B4RZW7_STYPI</name>
<dbReference type="EMBL" id="LSMT01000215">
    <property type="protein sequence ID" value="PFX23191.1"/>
    <property type="molecule type" value="Genomic_DNA"/>
</dbReference>
<proteinExistence type="predicted"/>
<accession>A0A2B4RZW7</accession>
<protein>
    <submittedName>
        <fullName evidence="1">Uncharacterized protein</fullName>
    </submittedName>
</protein>
<evidence type="ECO:0000313" key="1">
    <source>
        <dbReference type="EMBL" id="PFX23191.1"/>
    </source>
</evidence>
<dbReference type="Proteomes" id="UP000225706">
    <property type="component" value="Unassembled WGS sequence"/>
</dbReference>
<comment type="caution">
    <text evidence="1">The sequence shown here is derived from an EMBL/GenBank/DDBJ whole genome shotgun (WGS) entry which is preliminary data.</text>
</comment>
<gene>
    <name evidence="1" type="ORF">AWC38_SpisGene12286</name>
</gene>
<keyword evidence="2" id="KW-1185">Reference proteome</keyword>
<dbReference type="AlphaFoldDB" id="A0A2B4RZW7"/>
<sequence length="109" mass="12199">MTKLGKISNATFAKVESRLKTVMRTRDVCSVVESLGSTDALRRTSRLPGKYKKPTSGVARVQVHVMHIRARLVVKTPVRCIAALETIATNLPRGWSAVPYYSYFQCLLF</sequence>
<evidence type="ECO:0000313" key="2">
    <source>
        <dbReference type="Proteomes" id="UP000225706"/>
    </source>
</evidence>